<feature type="region of interest" description="Disordered" evidence="1">
    <location>
        <begin position="653"/>
        <end position="696"/>
    </location>
</feature>
<feature type="region of interest" description="Disordered" evidence="1">
    <location>
        <begin position="8"/>
        <end position="29"/>
    </location>
</feature>
<accession>A0A8J2K1K9</accession>
<dbReference type="Proteomes" id="UP000708208">
    <property type="component" value="Unassembled WGS sequence"/>
</dbReference>
<organism evidence="2 3">
    <name type="scientific">Allacma fusca</name>
    <dbReference type="NCBI Taxonomy" id="39272"/>
    <lineage>
        <taxon>Eukaryota</taxon>
        <taxon>Metazoa</taxon>
        <taxon>Ecdysozoa</taxon>
        <taxon>Arthropoda</taxon>
        <taxon>Hexapoda</taxon>
        <taxon>Collembola</taxon>
        <taxon>Symphypleona</taxon>
        <taxon>Sminthuridae</taxon>
        <taxon>Allacma</taxon>
    </lineage>
</organism>
<name>A0A8J2K1K9_9HEXA</name>
<proteinExistence type="predicted"/>
<gene>
    <name evidence="2" type="ORF">AFUS01_LOCUS14892</name>
</gene>
<comment type="caution">
    <text evidence="2">The sequence shown here is derived from an EMBL/GenBank/DDBJ whole genome shotgun (WGS) entry which is preliminary data.</text>
</comment>
<reference evidence="2" key="1">
    <citation type="submission" date="2021-06" db="EMBL/GenBank/DDBJ databases">
        <authorList>
            <person name="Hodson N. C."/>
            <person name="Mongue J. A."/>
            <person name="Jaron S. K."/>
        </authorList>
    </citation>
    <scope>NUCLEOTIDE SEQUENCE</scope>
</reference>
<evidence type="ECO:0000313" key="3">
    <source>
        <dbReference type="Proteomes" id="UP000708208"/>
    </source>
</evidence>
<dbReference type="EMBL" id="CAJVCH010128918">
    <property type="protein sequence ID" value="CAG7725956.1"/>
    <property type="molecule type" value="Genomic_DNA"/>
</dbReference>
<protein>
    <submittedName>
        <fullName evidence="2">Uncharacterized protein</fullName>
    </submittedName>
</protein>
<evidence type="ECO:0000313" key="2">
    <source>
        <dbReference type="EMBL" id="CAG7725956.1"/>
    </source>
</evidence>
<feature type="compositionally biased region" description="Low complexity" evidence="1">
    <location>
        <begin position="665"/>
        <end position="696"/>
    </location>
</feature>
<keyword evidence="3" id="KW-1185">Reference proteome</keyword>
<dbReference type="AlphaFoldDB" id="A0A8J2K1K9"/>
<evidence type="ECO:0000256" key="1">
    <source>
        <dbReference type="SAM" id="MobiDB-lite"/>
    </source>
</evidence>
<sequence length="883" mass="100323">MCLNFLRKSSCRDGTPSNSQQILPPKRGFPFANRKDKSTKVQVHQVDSSRIPLTPADYIPAKKFDEQADLLTFKHKLERNSAERLEFFRNSMDQWKLNNVVLSDNQIKETHEKYKKDSCIAFRSVFYDYFNSNDFKKVEMLRETYINLEGKISDTLNEYLETTSVDIGIYVDKKSVIIATSKNFREPEIIQEITSEIAFLPKMITIGKPAEYQQGNHFNLYDLIKSSPTAGQFVYLRVPDDSNPNKIEKFPINSEEIIAIYFEKLLFEVKSVKGVDEIGNVVITTPFILTSFEKSRLQRSMKMAGCANIRIISSLLATSVVYVGDICYHMKTSKRNEVVLIAQYSETSFSMALVEVSPHGVITKTCTGLENMTEGEDKSFHHAHQLLYNNESVTTEQEIYVTSTYKKAVQYLSSQVQLEKLDGVILIDEMRYGTGITDIFQTLFKKTLRIRLVPEGPIAGACFLASRAKTSSLILPSHVNVLDASRANFAISCVSREWEVNFRNRAFQPGVAFTLPILVPGPGCSINLAESYLKSRVLSTVGQYQITPKNQSAAEDRGVMLRFWMTQDGVVTVDGELITNVSGGYVSVEGILGNDANISAIQQLLLYYKSIEGDSPKEFQPSYPDSQLETDLTVQTDFDFFVRTPSPTLDIIEEEDDSYTQETIVSSSSSSVNESPPEFPSTQETPDPTPTTIDPATAQTIKGTITKAVEESIKTHNTTMYQLTDKKEPFTEKQLKGHHERNLTSVKNAFNQSFSPILQASTEVDDAIKEGVENINKTLTSRLPSYFERHQNTIQEITRKLKKFTLEGICFYENSMEEFQTQKQNPMQEIATEHARLVKEVKTKFREQVRHENMAWREEFSRELDETLEEKLRDLVKDLKENS</sequence>